<protein>
    <submittedName>
        <fullName evidence="2">LysM peptidoglycan-binding domain-containing protein</fullName>
    </submittedName>
</protein>
<dbReference type="RefSeq" id="WP_186846927.1">
    <property type="nucleotide sequence ID" value="NZ_JACOME010000006.1"/>
</dbReference>
<gene>
    <name evidence="2" type="ORF">H6H04_15630</name>
</gene>
<sequence>MQKNCKLIASIVVVLLSGLLTYAQEVEYKDVILDGKPAKLNVATGKITLVSELENKVVKAKKDSVKVKIPVIVTDKSIIGASNASADKLNTETSGFYVVKEGETLFDISKKYNVSLTELKRINNLETTLINKGQKLRIRDFDSDESSVENTVSYNNANFHIVEKGETLYSLAKRYSLSVNELKSRNSLNTNLIKVGQKLRVKKLITNDGDPHNWVWIVEKGDTLFSIAKKSRVSIATIKQLNGLTSNNIMIGQILRLK</sequence>
<dbReference type="SMART" id="SM00257">
    <property type="entry name" value="LysM"/>
    <property type="match status" value="3"/>
</dbReference>
<dbReference type="PANTHER" id="PTHR33734:SF22">
    <property type="entry name" value="MEMBRANE-BOUND LYTIC MUREIN TRANSGLYCOSYLASE D"/>
    <property type="match status" value="1"/>
</dbReference>
<dbReference type="InterPro" id="IPR036779">
    <property type="entry name" value="LysM_dom_sf"/>
</dbReference>
<reference evidence="2 3" key="1">
    <citation type="submission" date="2020-08" db="EMBL/GenBank/DDBJ databases">
        <title>Winogradskyella ouciana sp. nov., isolated from the hadal seawater of the Mariana Trench.</title>
        <authorList>
            <person name="He X."/>
        </authorList>
    </citation>
    <scope>NUCLEOTIDE SEQUENCE [LARGE SCALE GENOMIC DNA]</scope>
    <source>
        <strain evidence="2 3">KCTC 22026</strain>
    </source>
</reference>
<feature type="domain" description="LysM" evidence="1">
    <location>
        <begin position="95"/>
        <end position="138"/>
    </location>
</feature>
<dbReference type="PANTHER" id="PTHR33734">
    <property type="entry name" value="LYSM DOMAIN-CONTAINING GPI-ANCHORED PROTEIN 2"/>
    <property type="match status" value="1"/>
</dbReference>
<proteinExistence type="predicted"/>
<dbReference type="EMBL" id="JACOME010000006">
    <property type="protein sequence ID" value="MBC3847827.1"/>
    <property type="molecule type" value="Genomic_DNA"/>
</dbReference>
<dbReference type="CDD" id="cd00118">
    <property type="entry name" value="LysM"/>
    <property type="match status" value="3"/>
</dbReference>
<evidence type="ECO:0000259" key="1">
    <source>
        <dbReference type="PROSITE" id="PS51782"/>
    </source>
</evidence>
<evidence type="ECO:0000313" key="3">
    <source>
        <dbReference type="Proteomes" id="UP000607435"/>
    </source>
</evidence>
<organism evidence="2 3">
    <name type="scientific">Winogradskyella echinorum</name>
    <dbReference type="NCBI Taxonomy" id="538189"/>
    <lineage>
        <taxon>Bacteria</taxon>
        <taxon>Pseudomonadati</taxon>
        <taxon>Bacteroidota</taxon>
        <taxon>Flavobacteriia</taxon>
        <taxon>Flavobacteriales</taxon>
        <taxon>Flavobacteriaceae</taxon>
        <taxon>Winogradskyella</taxon>
    </lineage>
</organism>
<comment type="caution">
    <text evidence="2">The sequence shown here is derived from an EMBL/GenBank/DDBJ whole genome shotgun (WGS) entry which is preliminary data.</text>
</comment>
<feature type="domain" description="LysM" evidence="1">
    <location>
        <begin position="214"/>
        <end position="257"/>
    </location>
</feature>
<dbReference type="PROSITE" id="PS51782">
    <property type="entry name" value="LYSM"/>
    <property type="match status" value="3"/>
</dbReference>
<dbReference type="SUPFAM" id="SSF54106">
    <property type="entry name" value="LysM domain"/>
    <property type="match status" value="3"/>
</dbReference>
<dbReference type="InterPro" id="IPR018392">
    <property type="entry name" value="LysM"/>
</dbReference>
<evidence type="ECO:0000313" key="2">
    <source>
        <dbReference type="EMBL" id="MBC3847827.1"/>
    </source>
</evidence>
<feature type="domain" description="LysM" evidence="1">
    <location>
        <begin position="158"/>
        <end position="201"/>
    </location>
</feature>
<dbReference type="Pfam" id="PF01476">
    <property type="entry name" value="LysM"/>
    <property type="match status" value="3"/>
</dbReference>
<name>A0ABR6Y509_9FLAO</name>
<dbReference type="Gene3D" id="3.10.350.10">
    <property type="entry name" value="LysM domain"/>
    <property type="match status" value="3"/>
</dbReference>
<keyword evidence="3" id="KW-1185">Reference proteome</keyword>
<dbReference type="Proteomes" id="UP000607435">
    <property type="component" value="Unassembled WGS sequence"/>
</dbReference>
<accession>A0ABR6Y509</accession>